<feature type="region of interest" description="Disordered" evidence="1">
    <location>
        <begin position="381"/>
        <end position="404"/>
    </location>
</feature>
<feature type="compositionally biased region" description="Basic and acidic residues" evidence="1">
    <location>
        <begin position="537"/>
        <end position="551"/>
    </location>
</feature>
<feature type="compositionally biased region" description="Basic and acidic residues" evidence="1">
    <location>
        <begin position="755"/>
        <end position="770"/>
    </location>
</feature>
<feature type="region of interest" description="Disordered" evidence="1">
    <location>
        <begin position="121"/>
        <end position="207"/>
    </location>
</feature>
<dbReference type="AlphaFoldDB" id="A0A6A5WKI0"/>
<feature type="compositionally biased region" description="Basic and acidic residues" evidence="1">
    <location>
        <begin position="124"/>
        <end position="133"/>
    </location>
</feature>
<evidence type="ECO:0000313" key="2">
    <source>
        <dbReference type="EMBL" id="KAF2001424.1"/>
    </source>
</evidence>
<feature type="compositionally biased region" description="Basic and acidic residues" evidence="1">
    <location>
        <begin position="255"/>
        <end position="276"/>
    </location>
</feature>
<feature type="region of interest" description="Disordered" evidence="1">
    <location>
        <begin position="253"/>
        <end position="291"/>
    </location>
</feature>
<organism evidence="2 3">
    <name type="scientific">Amniculicola lignicola CBS 123094</name>
    <dbReference type="NCBI Taxonomy" id="1392246"/>
    <lineage>
        <taxon>Eukaryota</taxon>
        <taxon>Fungi</taxon>
        <taxon>Dikarya</taxon>
        <taxon>Ascomycota</taxon>
        <taxon>Pezizomycotina</taxon>
        <taxon>Dothideomycetes</taxon>
        <taxon>Pleosporomycetidae</taxon>
        <taxon>Pleosporales</taxon>
        <taxon>Amniculicolaceae</taxon>
        <taxon>Amniculicola</taxon>
    </lineage>
</organism>
<feature type="compositionally biased region" description="Polar residues" evidence="1">
    <location>
        <begin position="521"/>
        <end position="535"/>
    </location>
</feature>
<dbReference type="Proteomes" id="UP000799779">
    <property type="component" value="Unassembled WGS sequence"/>
</dbReference>
<proteinExistence type="predicted"/>
<feature type="region of interest" description="Disordered" evidence="1">
    <location>
        <begin position="1"/>
        <end position="80"/>
    </location>
</feature>
<gene>
    <name evidence="2" type="ORF">P154DRAFT_619436</name>
</gene>
<keyword evidence="3" id="KW-1185">Reference proteome</keyword>
<feature type="compositionally biased region" description="Acidic residues" evidence="1">
    <location>
        <begin position="277"/>
        <end position="291"/>
    </location>
</feature>
<name>A0A6A5WKI0_9PLEO</name>
<feature type="region of interest" description="Disordered" evidence="1">
    <location>
        <begin position="494"/>
        <end position="578"/>
    </location>
</feature>
<sequence length="996" mass="110662">MNDTMSPSGEGLTPLFTWPEANTPTPIMHTYPPDPPSPSPSPPPPPPPPPQSPQPTDLPSKSQPPPPLPPRHTSKRESVEYALGRAYRAYNLRKQFVKDAGNAVKSRHSWRKWKHHLHAGLKADLPKFDERGTDACTGSGTFEEGEGSEMTSPSPSKSSGSASSALPPSSTQSPPTLPSLPSSVGPATQGSASEPWKIYSTGSGEASKNWLSEYEAKYGPLRNPYAEYGGERRIHGVQVSEGKSLGEMVGAERPGLFEDHTLRQHGEGLAREQKDEDRDEEEEEEEIDEDFEAVICEARTAMIRAERAKTVDVRSERATRIQNRRVQFLEPAVEIDSPEENGEAEEGKERSMRRAFLRILKTLDTNQEIVWAPVAKPVADAEQAPTPHAETVPLNAPESSSQPHRLVLQTRLPERAPGGPPPLLFVLPDPNLVTHPPPVNKDPIDPSCKSKGKFPVRIRHGRTSISEEWMRPFEQKRAHIVIEPPPKLNLEQVQKMEGDSEQGTASRVDDRPLHKFKMRSANGTNPHQAQDQPPTESKLDSEYRTNPRQDSHTFPMSKPNPTHSTSSRVPDPSAEKFKLRSRTWAPCQGPFESRPLIPADADGVLQIAGEVRIILENVDRDAKESALASVQNEKRILSVGPVNHQAEEGALDLRNAKGKWLVERPSHTGMQPTAKDRAQGFPEAENLLLRKLQNETGRRSMSVVSYTGGSATSEQDRQIYNDVQARLRALDIETAANTMRGIKLNREREMKLKREREKREAVKAAELRRAREGKKKKEHEESIDGGRGNTPSAHPDLWASIENAKLFPPYLWPQKGKPQTVRRIPALGNNEPVPLLNYTRIAQELPTPLAWDASLLTPAQRESIAAKLHLHLLASYPNWRPSPTEEGLMPVRHFPGDSTTDLMPLRRTVAFAEPLVEITSGADQMSKIDLPMETNDNPNVSVEIERRARLKRDSHGCVNLLSAPQGVSGEWSVSVLEEVVKLEGKEDSIEGTWRDI</sequence>
<dbReference type="InterPro" id="IPR051425">
    <property type="entry name" value="Formin_Homology"/>
</dbReference>
<feature type="region of interest" description="Disordered" evidence="1">
    <location>
        <begin position="755"/>
        <end position="792"/>
    </location>
</feature>
<feature type="compositionally biased region" description="Polar residues" evidence="1">
    <location>
        <begin position="552"/>
        <end position="568"/>
    </location>
</feature>
<dbReference type="EMBL" id="ML977583">
    <property type="protein sequence ID" value="KAF2001424.1"/>
    <property type="molecule type" value="Genomic_DNA"/>
</dbReference>
<reference evidence="2" key="1">
    <citation type="journal article" date="2020" name="Stud. Mycol.">
        <title>101 Dothideomycetes genomes: a test case for predicting lifestyles and emergence of pathogens.</title>
        <authorList>
            <person name="Haridas S."/>
            <person name="Albert R."/>
            <person name="Binder M."/>
            <person name="Bloem J."/>
            <person name="Labutti K."/>
            <person name="Salamov A."/>
            <person name="Andreopoulos B."/>
            <person name="Baker S."/>
            <person name="Barry K."/>
            <person name="Bills G."/>
            <person name="Bluhm B."/>
            <person name="Cannon C."/>
            <person name="Castanera R."/>
            <person name="Culley D."/>
            <person name="Daum C."/>
            <person name="Ezra D."/>
            <person name="Gonzalez J."/>
            <person name="Henrissat B."/>
            <person name="Kuo A."/>
            <person name="Liang C."/>
            <person name="Lipzen A."/>
            <person name="Lutzoni F."/>
            <person name="Magnuson J."/>
            <person name="Mondo S."/>
            <person name="Nolan M."/>
            <person name="Ohm R."/>
            <person name="Pangilinan J."/>
            <person name="Park H.-J."/>
            <person name="Ramirez L."/>
            <person name="Alfaro M."/>
            <person name="Sun H."/>
            <person name="Tritt A."/>
            <person name="Yoshinaga Y."/>
            <person name="Zwiers L.-H."/>
            <person name="Turgeon B."/>
            <person name="Goodwin S."/>
            <person name="Spatafora J."/>
            <person name="Crous P."/>
            <person name="Grigoriev I."/>
        </authorList>
    </citation>
    <scope>NUCLEOTIDE SEQUENCE</scope>
    <source>
        <strain evidence="2">CBS 123094</strain>
    </source>
</reference>
<feature type="compositionally biased region" description="Low complexity" evidence="1">
    <location>
        <begin position="137"/>
        <end position="183"/>
    </location>
</feature>
<evidence type="ECO:0000256" key="1">
    <source>
        <dbReference type="SAM" id="MobiDB-lite"/>
    </source>
</evidence>
<protein>
    <submittedName>
        <fullName evidence="2">Uncharacterized protein</fullName>
    </submittedName>
</protein>
<dbReference type="PANTHER" id="PTHR45725">
    <property type="entry name" value="FORMIN HOMOLOGY 2 FAMILY MEMBER"/>
    <property type="match status" value="1"/>
</dbReference>
<accession>A0A6A5WKI0</accession>
<feature type="compositionally biased region" description="Pro residues" evidence="1">
    <location>
        <begin position="32"/>
        <end position="53"/>
    </location>
</feature>
<evidence type="ECO:0000313" key="3">
    <source>
        <dbReference type="Proteomes" id="UP000799779"/>
    </source>
</evidence>